<accession>A0A8J3MS12</accession>
<name>A0A8J3MS12_9CHLR</name>
<dbReference type="RefSeq" id="WP_220195999.1">
    <property type="nucleotide sequence ID" value="NZ_BNJF01000002.1"/>
</dbReference>
<dbReference type="InterPro" id="IPR036721">
    <property type="entry name" value="RCK_C_sf"/>
</dbReference>
<sequence>MAHMTFEPAMFELFDTVMSGGRVNLEVEEIALSPHSRLIGMAMTDAQNQLLHSGMVLVALKRGEQVLMRTAADLTIKRGDVGVITGLPDQLATFRSKQGAS</sequence>
<dbReference type="InterPro" id="IPR006037">
    <property type="entry name" value="RCK_C"/>
</dbReference>
<dbReference type="AlphaFoldDB" id="A0A8J3MS12"/>
<dbReference type="Gene3D" id="3.30.70.1450">
    <property type="entry name" value="Regulator of K+ conductance, C-terminal domain"/>
    <property type="match status" value="1"/>
</dbReference>
<dbReference type="PROSITE" id="PS51202">
    <property type="entry name" value="RCK_C"/>
    <property type="match status" value="1"/>
</dbReference>
<evidence type="ECO:0000313" key="2">
    <source>
        <dbReference type="EMBL" id="GHO46632.1"/>
    </source>
</evidence>
<evidence type="ECO:0000313" key="3">
    <source>
        <dbReference type="Proteomes" id="UP000612362"/>
    </source>
</evidence>
<evidence type="ECO:0000259" key="1">
    <source>
        <dbReference type="PROSITE" id="PS51202"/>
    </source>
</evidence>
<dbReference type="EMBL" id="BNJF01000002">
    <property type="protein sequence ID" value="GHO46632.1"/>
    <property type="molecule type" value="Genomic_DNA"/>
</dbReference>
<proteinExistence type="predicted"/>
<reference evidence="2" key="1">
    <citation type="submission" date="2020-10" db="EMBL/GenBank/DDBJ databases">
        <title>Taxonomic study of unclassified bacteria belonging to the class Ktedonobacteria.</title>
        <authorList>
            <person name="Yabe S."/>
            <person name="Wang C.M."/>
            <person name="Zheng Y."/>
            <person name="Sakai Y."/>
            <person name="Cavaletti L."/>
            <person name="Monciardini P."/>
            <person name="Donadio S."/>
        </authorList>
    </citation>
    <scope>NUCLEOTIDE SEQUENCE</scope>
    <source>
        <strain evidence="2">SOSP1-1</strain>
    </source>
</reference>
<organism evidence="2 3">
    <name type="scientific">Ktedonospora formicarum</name>
    <dbReference type="NCBI Taxonomy" id="2778364"/>
    <lineage>
        <taxon>Bacteria</taxon>
        <taxon>Bacillati</taxon>
        <taxon>Chloroflexota</taxon>
        <taxon>Ktedonobacteria</taxon>
        <taxon>Ktedonobacterales</taxon>
        <taxon>Ktedonobacteraceae</taxon>
        <taxon>Ktedonospora</taxon>
    </lineage>
</organism>
<keyword evidence="3" id="KW-1185">Reference proteome</keyword>
<dbReference type="SUPFAM" id="SSF116726">
    <property type="entry name" value="TrkA C-terminal domain-like"/>
    <property type="match status" value="1"/>
</dbReference>
<dbReference type="Proteomes" id="UP000612362">
    <property type="component" value="Unassembled WGS sequence"/>
</dbReference>
<feature type="domain" description="RCK C-terminal" evidence="1">
    <location>
        <begin position="15"/>
        <end position="100"/>
    </location>
</feature>
<dbReference type="Pfam" id="PF02080">
    <property type="entry name" value="TrkA_C"/>
    <property type="match status" value="1"/>
</dbReference>
<comment type="caution">
    <text evidence="2">The sequence shown here is derived from an EMBL/GenBank/DDBJ whole genome shotgun (WGS) entry which is preliminary data.</text>
</comment>
<protein>
    <recommendedName>
        <fullName evidence="1">RCK C-terminal domain-containing protein</fullName>
    </recommendedName>
</protein>
<gene>
    <name evidence="2" type="ORF">KSX_47950</name>
</gene>
<dbReference type="GO" id="GO:0006813">
    <property type="term" value="P:potassium ion transport"/>
    <property type="evidence" value="ECO:0007669"/>
    <property type="project" value="InterPro"/>
</dbReference>
<dbReference type="GO" id="GO:0008324">
    <property type="term" value="F:monoatomic cation transmembrane transporter activity"/>
    <property type="evidence" value="ECO:0007669"/>
    <property type="project" value="InterPro"/>
</dbReference>